<dbReference type="Gene3D" id="3.40.309.10">
    <property type="entry name" value="Aldehyde Dehydrogenase, Chain A, domain 2"/>
    <property type="match status" value="1"/>
</dbReference>
<dbReference type="InterPro" id="IPR016162">
    <property type="entry name" value="Ald_DH_N"/>
</dbReference>
<sequence>MSSSSSPDPTTAIERLQDAVTDGRAENIRYRQNQLQSLHARLREEAGSICAALAKDAQSSSAEVEAEYYLAMDAVRHFYDSLNFNEEHEKEYAVTHGKDNATRRLGAGLVVIRPTSHTRFYSIVTPLAAAISAGNCVIVELQDTLLQVDSVLRKLLPAALDVNTFYLTKTITDSSILETALLVDQTSASSSPSSITTNSLTNQLLSSTRSRTVAIVDRTADIQAAAQAITNARFGFGGTSPYAPDLVLVNEFVKQDFFEACSKYATLAFARESSVAKKVSGNQSEETRKAVKEAEDRKQVSSFGSNDFKLIDILDRSTPLMDMKISGRYLPIATCSGLVDAIFTQQFENPLLAGYFFADPGSAKYLAHHLPCHVSCLNQIPVQLLVGPAAPIAHDADYLYRYSKAMFSVARPQYVEPPPEAFVKAAGLLAGDGSKNKITPSAVRALAIQPLRPTGQPKNEQLGFFEAGFLTMASITLFGILPIVGYTTWVTSRKAIELALRWRHT</sequence>
<keyword evidence="3" id="KW-1185">Reference proteome</keyword>
<dbReference type="Gene3D" id="3.40.605.10">
    <property type="entry name" value="Aldehyde Dehydrogenase, Chain A, domain 1"/>
    <property type="match status" value="1"/>
</dbReference>
<evidence type="ECO:0008006" key="4">
    <source>
        <dbReference type="Google" id="ProtNLM"/>
    </source>
</evidence>
<dbReference type="PANTHER" id="PTHR43111">
    <property type="entry name" value="ALDEHYDE DEHYDROGENASE B-RELATED"/>
    <property type="match status" value="1"/>
</dbReference>
<name>A0ABR1R832_9PEZI</name>
<dbReference type="EMBL" id="JAQQWI010000018">
    <property type="protein sequence ID" value="KAK8001971.1"/>
    <property type="molecule type" value="Genomic_DNA"/>
</dbReference>
<keyword evidence="1" id="KW-0812">Transmembrane</keyword>
<evidence type="ECO:0000313" key="3">
    <source>
        <dbReference type="Proteomes" id="UP001396898"/>
    </source>
</evidence>
<feature type="transmembrane region" description="Helical" evidence="1">
    <location>
        <begin position="462"/>
        <end position="484"/>
    </location>
</feature>
<dbReference type="InterPro" id="IPR016161">
    <property type="entry name" value="Ald_DH/histidinol_DH"/>
</dbReference>
<evidence type="ECO:0000313" key="2">
    <source>
        <dbReference type="EMBL" id="KAK8001971.1"/>
    </source>
</evidence>
<keyword evidence="1" id="KW-1133">Transmembrane helix</keyword>
<gene>
    <name evidence="2" type="ORF">PG991_014193</name>
</gene>
<organism evidence="2 3">
    <name type="scientific">Apiospora marii</name>
    <dbReference type="NCBI Taxonomy" id="335849"/>
    <lineage>
        <taxon>Eukaryota</taxon>
        <taxon>Fungi</taxon>
        <taxon>Dikarya</taxon>
        <taxon>Ascomycota</taxon>
        <taxon>Pezizomycotina</taxon>
        <taxon>Sordariomycetes</taxon>
        <taxon>Xylariomycetidae</taxon>
        <taxon>Amphisphaeriales</taxon>
        <taxon>Apiosporaceae</taxon>
        <taxon>Apiospora</taxon>
    </lineage>
</organism>
<evidence type="ECO:0000256" key="1">
    <source>
        <dbReference type="SAM" id="Phobius"/>
    </source>
</evidence>
<reference evidence="2 3" key="1">
    <citation type="submission" date="2023-01" db="EMBL/GenBank/DDBJ databases">
        <title>Analysis of 21 Apiospora genomes using comparative genomics revels a genus with tremendous synthesis potential of carbohydrate active enzymes and secondary metabolites.</title>
        <authorList>
            <person name="Sorensen T."/>
        </authorList>
    </citation>
    <scope>NUCLEOTIDE SEQUENCE [LARGE SCALE GENOMIC DNA]</scope>
    <source>
        <strain evidence="2 3">CBS 20057</strain>
    </source>
</reference>
<dbReference type="InterPro" id="IPR016163">
    <property type="entry name" value="Ald_DH_C"/>
</dbReference>
<comment type="caution">
    <text evidence="2">The sequence shown here is derived from an EMBL/GenBank/DDBJ whole genome shotgun (WGS) entry which is preliminary data.</text>
</comment>
<proteinExistence type="predicted"/>
<accession>A0ABR1R832</accession>
<keyword evidence="1" id="KW-0472">Membrane</keyword>
<protein>
    <recommendedName>
        <fullName evidence="4">Aldehyde dehydrogenase domain-containing protein</fullName>
    </recommendedName>
</protein>
<dbReference type="PANTHER" id="PTHR43111:SF1">
    <property type="entry name" value="ALDEHYDE DEHYDROGENASE B-RELATED"/>
    <property type="match status" value="1"/>
</dbReference>
<dbReference type="SUPFAM" id="SSF53720">
    <property type="entry name" value="ALDH-like"/>
    <property type="match status" value="1"/>
</dbReference>
<dbReference type="Proteomes" id="UP001396898">
    <property type="component" value="Unassembled WGS sequence"/>
</dbReference>